<dbReference type="STRING" id="1300344.I598_2626"/>
<proteinExistence type="predicted"/>
<gene>
    <name evidence="3" type="ORF">I598_2626</name>
</gene>
<evidence type="ECO:0000259" key="1">
    <source>
        <dbReference type="Pfam" id="PF08378"/>
    </source>
</evidence>
<reference evidence="3 4" key="1">
    <citation type="submission" date="2016-01" db="EMBL/GenBank/DDBJ databases">
        <title>Complete genome sequence of a soil Actinobacterium, Isoptericola dokdonensis DS-3.</title>
        <authorList>
            <person name="Kwon S.-K."/>
            <person name="Kim J.F."/>
        </authorList>
    </citation>
    <scope>NUCLEOTIDE SEQUENCE [LARGE SCALE GENOMIC DNA]</scope>
    <source>
        <strain evidence="3 4">DS-3</strain>
    </source>
</reference>
<dbReference type="Pfam" id="PF08378">
    <property type="entry name" value="NERD"/>
    <property type="match status" value="1"/>
</dbReference>
<evidence type="ECO:0000313" key="4">
    <source>
        <dbReference type="Proteomes" id="UP000076794"/>
    </source>
</evidence>
<dbReference type="AlphaFoldDB" id="A0A168FMS0"/>
<dbReference type="Pfam" id="PF13538">
    <property type="entry name" value="UvrD_C_2"/>
    <property type="match status" value="1"/>
</dbReference>
<dbReference type="GO" id="GO:0003677">
    <property type="term" value="F:DNA binding"/>
    <property type="evidence" value="ECO:0007669"/>
    <property type="project" value="InterPro"/>
</dbReference>
<dbReference type="InterPro" id="IPR027785">
    <property type="entry name" value="UvrD-like_helicase_C"/>
</dbReference>
<dbReference type="KEGG" id="ido:I598_2626"/>
<dbReference type="InterPro" id="IPR027417">
    <property type="entry name" value="P-loop_NTPase"/>
</dbReference>
<evidence type="ECO:0000313" key="3">
    <source>
        <dbReference type="EMBL" id="ANC32156.1"/>
    </source>
</evidence>
<dbReference type="GO" id="GO:0005524">
    <property type="term" value="F:ATP binding"/>
    <property type="evidence" value="ECO:0007669"/>
    <property type="project" value="InterPro"/>
</dbReference>
<dbReference type="EMBL" id="CP014209">
    <property type="protein sequence ID" value="ANC32156.1"/>
    <property type="molecule type" value="Genomic_DNA"/>
</dbReference>
<dbReference type="Proteomes" id="UP000076794">
    <property type="component" value="Chromosome"/>
</dbReference>
<dbReference type="PANTHER" id="PTHR11070">
    <property type="entry name" value="UVRD / RECB / PCRA DNA HELICASE FAMILY MEMBER"/>
    <property type="match status" value="1"/>
</dbReference>
<sequence length="578" mass="63593">MTAATVPWRTRDADKGIRYEVGMVRLLPPDPRFPDDGGAERAVWEALADALPDGAALFHGVHLQEGAQEYEIDVLVAWPGVGIAAIEVKGGYVDRVDGAWYQGSGDARHRIDPVAQVQGARHALQALLRERGDLAASSRTAHLVAFPHRYVPGDWQTLDLPRDMLVDRGDLESPGQVAARVKHAIERHGQGHFPLDDLGVDELATSLAGGFPGHAEHLTRALEHETWLEQMTRDQSRVLDLFAQVRRLRVVGGAGSGKTYLALEQARRRTRAGERVALLCYSRGLGRYLERITATWPARERPAYVGLFHDLPRSWGATGGRDDDPDYWERDLPLELGRLAGERGPDDLFDAVVVDEAQDFGDLWWPSLLRCLRDPDHGGLTVFLDDAQRVFPRDGQAPLDLVPVTLDENLRSTKQIAHVFGALSPDRVRPRGLDGAPVRIVDVPADRALDAADDAVEALLDEGWEPGQVALLATGRRHPEQINVVGTSGHAAYWDDFFAGTDVFYGHVLGFKGLERQVVVLAVNGVRDAARAREMLYTGLSRARTLLVVVGDRSWIEDVGGEGVRKRLAKAEVWDGTA</sequence>
<organism evidence="3 4">
    <name type="scientific">Isoptericola dokdonensis DS-3</name>
    <dbReference type="NCBI Taxonomy" id="1300344"/>
    <lineage>
        <taxon>Bacteria</taxon>
        <taxon>Bacillati</taxon>
        <taxon>Actinomycetota</taxon>
        <taxon>Actinomycetes</taxon>
        <taxon>Micrococcales</taxon>
        <taxon>Promicromonosporaceae</taxon>
        <taxon>Isoptericola</taxon>
    </lineage>
</organism>
<dbReference type="GO" id="GO:0003678">
    <property type="term" value="F:DNA helicase activity"/>
    <property type="evidence" value="ECO:0007669"/>
    <property type="project" value="InterPro"/>
</dbReference>
<dbReference type="InterPro" id="IPR000212">
    <property type="entry name" value="DNA_helicase_UvrD/REP"/>
</dbReference>
<protein>
    <submittedName>
        <fullName evidence="3">Nuclease-related domain protein</fullName>
    </submittedName>
</protein>
<name>A0A168FMS0_9MICO</name>
<dbReference type="Gene3D" id="3.40.50.300">
    <property type="entry name" value="P-loop containing nucleotide triphosphate hydrolases"/>
    <property type="match status" value="1"/>
</dbReference>
<dbReference type="PATRIC" id="fig|1300344.3.peg.2639"/>
<feature type="domain" description="NERD" evidence="1">
    <location>
        <begin position="39"/>
        <end position="132"/>
    </location>
</feature>
<keyword evidence="4" id="KW-1185">Reference proteome</keyword>
<accession>A0A168FMS0</accession>
<evidence type="ECO:0000259" key="2">
    <source>
        <dbReference type="Pfam" id="PF13538"/>
    </source>
</evidence>
<feature type="domain" description="UvrD-like helicase C-terminal" evidence="2">
    <location>
        <begin position="511"/>
        <end position="550"/>
    </location>
</feature>
<dbReference type="SUPFAM" id="SSF52540">
    <property type="entry name" value="P-loop containing nucleoside triphosphate hydrolases"/>
    <property type="match status" value="1"/>
</dbReference>
<dbReference type="InterPro" id="IPR011528">
    <property type="entry name" value="NERD"/>
</dbReference>